<comment type="caution">
    <text evidence="1">The sequence shown here is derived from an EMBL/GenBank/DDBJ whole genome shotgun (WGS) entry which is preliminary data.</text>
</comment>
<protein>
    <submittedName>
        <fullName evidence="1">Uncharacterized protein</fullName>
    </submittedName>
</protein>
<proteinExistence type="predicted"/>
<accession>A0AAD2Q3W6</accession>
<evidence type="ECO:0000313" key="2">
    <source>
        <dbReference type="Proteomes" id="UP001295794"/>
    </source>
</evidence>
<dbReference type="EMBL" id="CAVNYO010000293">
    <property type="protein sequence ID" value="CAK5273308.1"/>
    <property type="molecule type" value="Genomic_DNA"/>
</dbReference>
<sequence>EIVVPVKMPGTRNGTKRPREPLLQLNAEFGCIMCRIGRRLR</sequence>
<reference evidence="1" key="1">
    <citation type="submission" date="2023-11" db="EMBL/GenBank/DDBJ databases">
        <authorList>
            <person name="De Vega J J."/>
            <person name="De Vega J J."/>
        </authorList>
    </citation>
    <scope>NUCLEOTIDE SEQUENCE</scope>
</reference>
<dbReference type="Proteomes" id="UP001295794">
    <property type="component" value="Unassembled WGS sequence"/>
</dbReference>
<gene>
    <name evidence="1" type="ORF">MYCIT1_LOCUS19687</name>
</gene>
<name>A0AAD2Q3W6_9AGAR</name>
<organism evidence="1 2">
    <name type="scientific">Mycena citricolor</name>
    <dbReference type="NCBI Taxonomy" id="2018698"/>
    <lineage>
        <taxon>Eukaryota</taxon>
        <taxon>Fungi</taxon>
        <taxon>Dikarya</taxon>
        <taxon>Basidiomycota</taxon>
        <taxon>Agaricomycotina</taxon>
        <taxon>Agaricomycetes</taxon>
        <taxon>Agaricomycetidae</taxon>
        <taxon>Agaricales</taxon>
        <taxon>Marasmiineae</taxon>
        <taxon>Mycenaceae</taxon>
        <taxon>Mycena</taxon>
    </lineage>
</organism>
<feature type="non-terminal residue" evidence="1">
    <location>
        <position position="41"/>
    </location>
</feature>
<feature type="non-terminal residue" evidence="1">
    <location>
        <position position="1"/>
    </location>
</feature>
<evidence type="ECO:0000313" key="1">
    <source>
        <dbReference type="EMBL" id="CAK5273308.1"/>
    </source>
</evidence>
<dbReference type="AlphaFoldDB" id="A0AAD2Q3W6"/>
<keyword evidence="2" id="KW-1185">Reference proteome</keyword>